<gene>
    <name evidence="3" type="ORF">GPECTOR_325g43</name>
</gene>
<accession>A0A150FVP2</accession>
<dbReference type="CDD" id="cd04645">
    <property type="entry name" value="LbH_gamma_CA_like"/>
    <property type="match status" value="1"/>
</dbReference>
<dbReference type="STRING" id="33097.A0A150FVP2"/>
<comment type="similarity">
    <text evidence="1">Belongs to the gamma-class carbonic anhydrase family.</text>
</comment>
<dbReference type="Gene3D" id="2.160.10.10">
    <property type="entry name" value="Hexapeptide repeat proteins"/>
    <property type="match status" value="1"/>
</dbReference>
<protein>
    <recommendedName>
        <fullName evidence="5">Gamma carbonic anhydrase</fullName>
    </recommendedName>
</protein>
<dbReference type="InterPro" id="IPR047324">
    <property type="entry name" value="LbH_gamma_CA-like"/>
</dbReference>
<dbReference type="InterPro" id="IPR050484">
    <property type="entry name" value="Transf_Hexapept/Carb_Anhydrase"/>
</dbReference>
<comment type="caution">
    <text evidence="3">The sequence shown here is derived from an EMBL/GenBank/DDBJ whole genome shotgun (WGS) entry which is preliminary data.</text>
</comment>
<sequence length="229" mass="24281">MNPINGVKALLHRVGFAVRESGQALERVGCRLQGIYSFEEKLSRHTPVLPMRYEVPSLAKSSWVAPSGLVSGNVTLGENSSVWYGAIVRGDFQPVTVGANSNIQDAAYVGAASEFSPPVVIGDNVSVGHGAVLKGCTIGDNVLVGINAVVSENVEIQPGAVIAAGAYVEEGTVVPSGEVWAGNPAKKLRDVKPGEVEHLKTLPGRYTELAGEHKGIMKVLKMKQQEYYS</sequence>
<evidence type="ECO:0000256" key="2">
    <source>
        <dbReference type="ARBA" id="ARBA00034694"/>
    </source>
</evidence>
<dbReference type="GO" id="GO:0031966">
    <property type="term" value="C:mitochondrial membrane"/>
    <property type="evidence" value="ECO:0007669"/>
    <property type="project" value="UniProtKB-SubCell"/>
</dbReference>
<organism evidence="3 4">
    <name type="scientific">Gonium pectorale</name>
    <name type="common">Green alga</name>
    <dbReference type="NCBI Taxonomy" id="33097"/>
    <lineage>
        <taxon>Eukaryota</taxon>
        <taxon>Viridiplantae</taxon>
        <taxon>Chlorophyta</taxon>
        <taxon>core chlorophytes</taxon>
        <taxon>Chlorophyceae</taxon>
        <taxon>CS clade</taxon>
        <taxon>Chlamydomonadales</taxon>
        <taxon>Volvocaceae</taxon>
        <taxon>Gonium</taxon>
    </lineage>
</organism>
<dbReference type="SUPFAM" id="SSF51161">
    <property type="entry name" value="Trimeric LpxA-like enzymes"/>
    <property type="match status" value="1"/>
</dbReference>
<evidence type="ECO:0000313" key="3">
    <source>
        <dbReference type="EMBL" id="KXZ41676.1"/>
    </source>
</evidence>
<evidence type="ECO:0000313" key="4">
    <source>
        <dbReference type="Proteomes" id="UP000075714"/>
    </source>
</evidence>
<dbReference type="InterPro" id="IPR011004">
    <property type="entry name" value="Trimer_LpxA-like_sf"/>
</dbReference>
<name>A0A150FVP2_GONPE</name>
<dbReference type="PANTHER" id="PTHR13061">
    <property type="entry name" value="DYNACTIN SUBUNIT P25"/>
    <property type="match status" value="1"/>
</dbReference>
<evidence type="ECO:0000256" key="1">
    <source>
        <dbReference type="ARBA" id="ARBA00023595"/>
    </source>
</evidence>
<dbReference type="Proteomes" id="UP000075714">
    <property type="component" value="Unassembled WGS sequence"/>
</dbReference>
<dbReference type="OrthoDB" id="25818at2759"/>
<dbReference type="Pfam" id="PF00132">
    <property type="entry name" value="Hexapep"/>
    <property type="match status" value="1"/>
</dbReference>
<dbReference type="EMBL" id="LSYV01000323">
    <property type="protein sequence ID" value="KXZ41676.1"/>
    <property type="molecule type" value="Genomic_DNA"/>
</dbReference>
<proteinExistence type="inferred from homology"/>
<evidence type="ECO:0008006" key="5">
    <source>
        <dbReference type="Google" id="ProtNLM"/>
    </source>
</evidence>
<keyword evidence="4" id="KW-1185">Reference proteome</keyword>
<dbReference type="AlphaFoldDB" id="A0A150FVP2"/>
<reference evidence="4" key="1">
    <citation type="journal article" date="2016" name="Nat. Commun.">
        <title>The Gonium pectorale genome demonstrates co-option of cell cycle regulation during the evolution of multicellularity.</title>
        <authorList>
            <person name="Hanschen E.R."/>
            <person name="Marriage T.N."/>
            <person name="Ferris P.J."/>
            <person name="Hamaji T."/>
            <person name="Toyoda A."/>
            <person name="Fujiyama A."/>
            <person name="Neme R."/>
            <person name="Noguchi H."/>
            <person name="Minakuchi Y."/>
            <person name="Suzuki M."/>
            <person name="Kawai-Toyooka H."/>
            <person name="Smith D.R."/>
            <person name="Sparks H."/>
            <person name="Anderson J."/>
            <person name="Bakaric R."/>
            <person name="Luria V."/>
            <person name="Karger A."/>
            <person name="Kirschner M.W."/>
            <person name="Durand P.M."/>
            <person name="Michod R.E."/>
            <person name="Nozaki H."/>
            <person name="Olson B.J."/>
        </authorList>
    </citation>
    <scope>NUCLEOTIDE SEQUENCE [LARGE SCALE GENOMIC DNA]</scope>
    <source>
        <strain evidence="4">NIES-2863</strain>
    </source>
</reference>
<dbReference type="PANTHER" id="PTHR13061:SF50">
    <property type="entry name" value="GAMMA CARBONIC ANHYDRASE 1, MITOCHONDRIAL"/>
    <property type="match status" value="1"/>
</dbReference>
<dbReference type="InterPro" id="IPR001451">
    <property type="entry name" value="Hexapep"/>
</dbReference>
<comment type="subcellular location">
    <subcellularLocation>
        <location evidence="2">Mitochondrion membrane</location>
        <topology evidence="2">Peripheral membrane protein</topology>
        <orientation evidence="2">Matrix side</orientation>
    </subcellularLocation>
</comment>